<proteinExistence type="predicted"/>
<organism evidence="10 11">
    <name type="scientific">Octopus sinensis</name>
    <name type="common">East Asian common octopus</name>
    <dbReference type="NCBI Taxonomy" id="2607531"/>
    <lineage>
        <taxon>Eukaryota</taxon>
        <taxon>Metazoa</taxon>
        <taxon>Spiralia</taxon>
        <taxon>Lophotrochozoa</taxon>
        <taxon>Mollusca</taxon>
        <taxon>Cephalopoda</taxon>
        <taxon>Coleoidea</taxon>
        <taxon>Octopodiformes</taxon>
        <taxon>Octopoda</taxon>
        <taxon>Incirrata</taxon>
        <taxon>Octopodidae</taxon>
        <taxon>Octopus</taxon>
    </lineage>
</organism>
<dbReference type="GO" id="GO:0005230">
    <property type="term" value="F:extracellular ligand-gated monoatomic ion channel activity"/>
    <property type="evidence" value="ECO:0007669"/>
    <property type="project" value="InterPro"/>
</dbReference>
<feature type="transmembrane region" description="Helical" evidence="6">
    <location>
        <begin position="223"/>
        <end position="240"/>
    </location>
</feature>
<dbReference type="Pfam" id="PF02932">
    <property type="entry name" value="Neur_chan_memb"/>
    <property type="match status" value="1"/>
</dbReference>
<feature type="domain" description="Neurotransmitter-gated ion-channel transmembrane" evidence="9">
    <location>
        <begin position="223"/>
        <end position="311"/>
    </location>
</feature>
<feature type="signal peptide" evidence="7">
    <location>
        <begin position="1"/>
        <end position="15"/>
    </location>
</feature>
<evidence type="ECO:0000259" key="8">
    <source>
        <dbReference type="Pfam" id="PF02931"/>
    </source>
</evidence>
<dbReference type="InterPro" id="IPR006201">
    <property type="entry name" value="Neur_channel"/>
</dbReference>
<evidence type="ECO:0000259" key="9">
    <source>
        <dbReference type="Pfam" id="PF02932"/>
    </source>
</evidence>
<dbReference type="CDD" id="cd18989">
    <property type="entry name" value="LGIC_ECD_cation"/>
    <property type="match status" value="1"/>
</dbReference>
<dbReference type="InterPro" id="IPR038050">
    <property type="entry name" value="Neuro_actylchol_rec"/>
</dbReference>
<dbReference type="InterPro" id="IPR036719">
    <property type="entry name" value="Neuro-gated_channel_TM_sf"/>
</dbReference>
<evidence type="ECO:0000313" key="10">
    <source>
        <dbReference type="Proteomes" id="UP000515154"/>
    </source>
</evidence>
<evidence type="ECO:0000256" key="3">
    <source>
        <dbReference type="ARBA" id="ARBA00022989"/>
    </source>
</evidence>
<dbReference type="RefSeq" id="XP_029646606.1">
    <property type="nucleotide sequence ID" value="XM_029790746.2"/>
</dbReference>
<evidence type="ECO:0000313" key="11">
    <source>
        <dbReference type="RefSeq" id="XP_029646606.1"/>
    </source>
</evidence>
<dbReference type="InterPro" id="IPR036734">
    <property type="entry name" value="Neur_chan_lig-bd_sf"/>
</dbReference>
<dbReference type="CDD" id="cd19051">
    <property type="entry name" value="LGIC_TM_cation"/>
    <property type="match status" value="1"/>
</dbReference>
<dbReference type="Gene3D" id="1.20.58.390">
    <property type="entry name" value="Neurotransmitter-gated ion-channel transmembrane domain"/>
    <property type="match status" value="1"/>
</dbReference>
<dbReference type="InterPro" id="IPR006202">
    <property type="entry name" value="Neur_chan_lig-bd"/>
</dbReference>
<feature type="region of interest" description="Disordered" evidence="5">
    <location>
        <begin position="310"/>
        <end position="329"/>
    </location>
</feature>
<feature type="transmembrane region" description="Helical" evidence="6">
    <location>
        <begin position="360"/>
        <end position="380"/>
    </location>
</feature>
<keyword evidence="10" id="KW-1185">Reference proteome</keyword>
<keyword evidence="3 6" id="KW-1133">Transmembrane helix</keyword>
<dbReference type="AlphaFoldDB" id="A0A6P7TA53"/>
<accession>A0A6P7TA53</accession>
<sequence length="390" mass="44112">MKLIIDLIFISFASASSQNKPLEKEIFSNYDKTKKPANKEDGLVHVNVSLSVENIIELDIKQGVLASNLILGIKWRDTNLKWDESTYGKSLIYVELGNIWYPNIQICNSVLGRFRMDPTTAVTINSAGYIHLYINEIFKSYCRINVEKYPFDEHECDILVCFAHVMHMEETINGFEYTIECKSKLKQWNFKFEEIDIGRTNTTAVGLKVHGKRSLNSATVAKIIPPIMLTFLIFSVHLLPADSGEKISLAITVFLTNIVFLSETEKILGYNSEEPSAYLIYLLILTFVSGCSTVGSVIICKVHAHQTGSNNNSTPEFAKETNRSRNSVGVSEISDEHNMKIKTKTAYKKHFLTSQKLDKIFLSIIVIFLMFYIIIALSATNTDKDEESSQ</sequence>
<keyword evidence="2 6" id="KW-0812">Transmembrane</keyword>
<dbReference type="SUPFAM" id="SSF90112">
    <property type="entry name" value="Neurotransmitter-gated ion-channel transmembrane pore"/>
    <property type="match status" value="1"/>
</dbReference>
<dbReference type="SUPFAM" id="SSF63712">
    <property type="entry name" value="Nicotinic receptor ligand binding domain-like"/>
    <property type="match status" value="1"/>
</dbReference>
<dbReference type="KEGG" id="osn:115220596"/>
<name>A0A6P7TA53_9MOLL</name>
<comment type="subcellular location">
    <subcellularLocation>
        <location evidence="1">Membrane</location>
        <topology evidence="1">Multi-pass membrane protein</topology>
    </subcellularLocation>
</comment>
<dbReference type="Proteomes" id="UP000515154">
    <property type="component" value="Linkage group LG16"/>
</dbReference>
<dbReference type="PANTHER" id="PTHR18945">
    <property type="entry name" value="NEUROTRANSMITTER GATED ION CHANNEL"/>
    <property type="match status" value="1"/>
</dbReference>
<feature type="chain" id="PRO_5028414993" evidence="7">
    <location>
        <begin position="16"/>
        <end position="390"/>
    </location>
</feature>
<keyword evidence="7" id="KW-0732">Signal</keyword>
<dbReference type="GO" id="GO:0004888">
    <property type="term" value="F:transmembrane signaling receptor activity"/>
    <property type="evidence" value="ECO:0007669"/>
    <property type="project" value="InterPro"/>
</dbReference>
<evidence type="ECO:0000256" key="5">
    <source>
        <dbReference type="SAM" id="MobiDB-lite"/>
    </source>
</evidence>
<feature type="domain" description="Neurotransmitter-gated ion-channel ligand-binding" evidence="8">
    <location>
        <begin position="23"/>
        <end position="158"/>
    </location>
</feature>
<evidence type="ECO:0000256" key="7">
    <source>
        <dbReference type="SAM" id="SignalP"/>
    </source>
</evidence>
<keyword evidence="4 6" id="KW-0472">Membrane</keyword>
<feature type="transmembrane region" description="Helical" evidence="6">
    <location>
        <begin position="276"/>
        <end position="300"/>
    </location>
</feature>
<reference evidence="11" key="1">
    <citation type="submission" date="2025-08" db="UniProtKB">
        <authorList>
            <consortium name="RefSeq"/>
        </authorList>
    </citation>
    <scope>IDENTIFICATION</scope>
</reference>
<evidence type="ECO:0000256" key="4">
    <source>
        <dbReference type="ARBA" id="ARBA00023136"/>
    </source>
</evidence>
<evidence type="ECO:0000256" key="2">
    <source>
        <dbReference type="ARBA" id="ARBA00022692"/>
    </source>
</evidence>
<protein>
    <submittedName>
        <fullName evidence="11">Acetylcholine receptor subunit beta-type unc-29-like</fullName>
    </submittedName>
</protein>
<gene>
    <name evidence="11" type="primary">LOC115220596</name>
</gene>
<evidence type="ECO:0000256" key="6">
    <source>
        <dbReference type="SAM" id="Phobius"/>
    </source>
</evidence>
<dbReference type="InterPro" id="IPR006029">
    <property type="entry name" value="Neurotrans-gated_channel_TM"/>
</dbReference>
<evidence type="ECO:0000256" key="1">
    <source>
        <dbReference type="ARBA" id="ARBA00004141"/>
    </source>
</evidence>
<dbReference type="PROSITE" id="PS00236">
    <property type="entry name" value="NEUROTR_ION_CHANNEL"/>
    <property type="match status" value="1"/>
</dbReference>
<dbReference type="InterPro" id="IPR018000">
    <property type="entry name" value="Neurotransmitter_ion_chnl_CS"/>
</dbReference>
<feature type="transmembrane region" description="Helical" evidence="6">
    <location>
        <begin position="247"/>
        <end position="264"/>
    </location>
</feature>
<dbReference type="Pfam" id="PF02931">
    <property type="entry name" value="Neur_chan_LBD"/>
    <property type="match status" value="1"/>
</dbReference>
<dbReference type="GO" id="GO:0016020">
    <property type="term" value="C:membrane"/>
    <property type="evidence" value="ECO:0007669"/>
    <property type="project" value="UniProtKB-SubCell"/>
</dbReference>
<dbReference type="Gene3D" id="2.70.170.10">
    <property type="entry name" value="Neurotransmitter-gated ion-channel ligand-binding domain"/>
    <property type="match status" value="1"/>
</dbReference>